<reference evidence="2" key="2">
    <citation type="journal article" date="2020" name="Nat. Commun.">
        <title>Large-scale genome sequencing of mycorrhizal fungi provides insights into the early evolution of symbiotic traits.</title>
        <authorList>
            <person name="Miyauchi S."/>
            <person name="Kiss E."/>
            <person name="Kuo A."/>
            <person name="Drula E."/>
            <person name="Kohler A."/>
            <person name="Sanchez-Garcia M."/>
            <person name="Morin E."/>
            <person name="Andreopoulos B."/>
            <person name="Barry K.W."/>
            <person name="Bonito G."/>
            <person name="Buee M."/>
            <person name="Carver A."/>
            <person name="Chen C."/>
            <person name="Cichocki N."/>
            <person name="Clum A."/>
            <person name="Culley D."/>
            <person name="Crous P.W."/>
            <person name="Fauchery L."/>
            <person name="Girlanda M."/>
            <person name="Hayes R.D."/>
            <person name="Keri Z."/>
            <person name="LaButti K."/>
            <person name="Lipzen A."/>
            <person name="Lombard V."/>
            <person name="Magnuson J."/>
            <person name="Maillard F."/>
            <person name="Murat C."/>
            <person name="Nolan M."/>
            <person name="Ohm R.A."/>
            <person name="Pangilinan J."/>
            <person name="Pereira M.F."/>
            <person name="Perotto S."/>
            <person name="Peter M."/>
            <person name="Pfister S."/>
            <person name="Riley R."/>
            <person name="Sitrit Y."/>
            <person name="Stielow J.B."/>
            <person name="Szollosi G."/>
            <person name="Zifcakova L."/>
            <person name="Stursova M."/>
            <person name="Spatafora J.W."/>
            <person name="Tedersoo L."/>
            <person name="Vaario L.M."/>
            <person name="Yamada A."/>
            <person name="Yan M."/>
            <person name="Wang P."/>
            <person name="Xu J."/>
            <person name="Bruns T."/>
            <person name="Baldrian P."/>
            <person name="Vilgalys R."/>
            <person name="Dunand C."/>
            <person name="Henrissat B."/>
            <person name="Grigoriev I.V."/>
            <person name="Hibbett D."/>
            <person name="Nagy L.G."/>
            <person name="Martin F.M."/>
        </authorList>
    </citation>
    <scope>NUCLEOTIDE SEQUENCE</scope>
    <source>
        <strain evidence="2">BED1</strain>
    </source>
</reference>
<evidence type="ECO:0000256" key="1">
    <source>
        <dbReference type="SAM" id="MobiDB-lite"/>
    </source>
</evidence>
<proteinExistence type="predicted"/>
<keyword evidence="4" id="KW-1185">Reference proteome</keyword>
<organism evidence="2 4">
    <name type="scientific">Boletus edulis BED1</name>
    <dbReference type="NCBI Taxonomy" id="1328754"/>
    <lineage>
        <taxon>Eukaryota</taxon>
        <taxon>Fungi</taxon>
        <taxon>Dikarya</taxon>
        <taxon>Basidiomycota</taxon>
        <taxon>Agaricomycotina</taxon>
        <taxon>Agaricomycetes</taxon>
        <taxon>Agaricomycetidae</taxon>
        <taxon>Boletales</taxon>
        <taxon>Boletineae</taxon>
        <taxon>Boletaceae</taxon>
        <taxon>Boletoideae</taxon>
        <taxon>Boletus</taxon>
    </lineage>
</organism>
<feature type="compositionally biased region" description="Low complexity" evidence="1">
    <location>
        <begin position="44"/>
        <end position="55"/>
    </location>
</feature>
<dbReference type="Proteomes" id="UP001194468">
    <property type="component" value="Unassembled WGS sequence"/>
</dbReference>
<accession>A0AAD4G6A3</accession>
<feature type="region of interest" description="Disordered" evidence="1">
    <location>
        <begin position="1"/>
        <end position="23"/>
    </location>
</feature>
<evidence type="ECO:0000313" key="2">
    <source>
        <dbReference type="EMBL" id="KAF8417468.1"/>
    </source>
</evidence>
<gene>
    <name evidence="2" type="ORF">L210DRAFT_3656051</name>
    <name evidence="3" type="ORF">L210DRAFT_934203</name>
</gene>
<evidence type="ECO:0000313" key="4">
    <source>
        <dbReference type="Proteomes" id="UP001194468"/>
    </source>
</evidence>
<dbReference type="EMBL" id="WHUW01000220">
    <property type="protein sequence ID" value="KAF8417468.1"/>
    <property type="molecule type" value="Genomic_DNA"/>
</dbReference>
<protein>
    <submittedName>
        <fullName evidence="2">Uncharacterized protein</fullName>
    </submittedName>
</protein>
<name>A0AAD4G6A3_BOLED</name>
<reference evidence="2" key="1">
    <citation type="submission" date="2019-10" db="EMBL/GenBank/DDBJ databases">
        <authorList>
            <consortium name="DOE Joint Genome Institute"/>
            <person name="Kuo A."/>
            <person name="Miyauchi S."/>
            <person name="Kiss E."/>
            <person name="Drula E."/>
            <person name="Kohler A."/>
            <person name="Sanchez-Garcia M."/>
            <person name="Andreopoulos B."/>
            <person name="Barry K.W."/>
            <person name="Bonito G."/>
            <person name="Buee M."/>
            <person name="Carver A."/>
            <person name="Chen C."/>
            <person name="Cichocki N."/>
            <person name="Clum A."/>
            <person name="Culley D."/>
            <person name="Crous P.W."/>
            <person name="Fauchery L."/>
            <person name="Girlanda M."/>
            <person name="Hayes R."/>
            <person name="Keri Z."/>
            <person name="LaButti K."/>
            <person name="Lipzen A."/>
            <person name="Lombard V."/>
            <person name="Magnuson J."/>
            <person name="Maillard F."/>
            <person name="Morin E."/>
            <person name="Murat C."/>
            <person name="Nolan M."/>
            <person name="Ohm R."/>
            <person name="Pangilinan J."/>
            <person name="Pereira M."/>
            <person name="Perotto S."/>
            <person name="Peter M."/>
            <person name="Riley R."/>
            <person name="Sitrit Y."/>
            <person name="Stielow B."/>
            <person name="Szollosi G."/>
            <person name="Zifcakova L."/>
            <person name="Stursova M."/>
            <person name="Spatafora J.W."/>
            <person name="Tedersoo L."/>
            <person name="Vaario L.-M."/>
            <person name="Yamada A."/>
            <person name="Yan M."/>
            <person name="Wang P."/>
            <person name="Xu J."/>
            <person name="Bruns T."/>
            <person name="Baldrian P."/>
            <person name="Vilgalys R."/>
            <person name="Henrissat B."/>
            <person name="Grigoriev I.V."/>
            <person name="Hibbett D."/>
            <person name="Nagy L.G."/>
            <person name="Martin F.M."/>
        </authorList>
    </citation>
    <scope>NUCLEOTIDE SEQUENCE</scope>
    <source>
        <strain evidence="2">BED1</strain>
    </source>
</reference>
<sequence>MPTPESKKLEHRRASTAGKGVPSVWLPNPGGSVVYIAGGPPTPALSASSSSASVPSRKRKRGMHSLPHVSNVFESPGKAPARSSVIDGVDDDKVVNFFTAAFKMIAHNVEHLPDSEHKRNISNVLRSFTQVLPDCEKPGNLHGDEDANAT</sequence>
<comment type="caution">
    <text evidence="2">The sequence shown here is derived from an EMBL/GenBank/DDBJ whole genome shotgun (WGS) entry which is preliminary data.</text>
</comment>
<dbReference type="EMBL" id="WHUW01000014">
    <property type="protein sequence ID" value="KAF8439288.1"/>
    <property type="molecule type" value="Genomic_DNA"/>
</dbReference>
<feature type="region of interest" description="Disordered" evidence="1">
    <location>
        <begin position="38"/>
        <end position="85"/>
    </location>
</feature>
<evidence type="ECO:0000313" key="3">
    <source>
        <dbReference type="EMBL" id="KAF8439288.1"/>
    </source>
</evidence>
<dbReference type="AlphaFoldDB" id="A0AAD4G6A3"/>